<keyword evidence="3" id="KW-1185">Reference proteome</keyword>
<dbReference type="OrthoDB" id="1445015at2"/>
<sequence length="124" mass="14015">MKTFQKIGSFIVLSVLLSVSVSAGNLAFLESSIDAPVTEEHSVQSKATIGMYFLLRSEAEFLVNVPKPDSILFSFEDETSKTNGLLNRSRKLSLYKGGKSQYFNLIFLNNSFLKDIMYPFHSFW</sequence>
<accession>A0A5J4FTI5</accession>
<dbReference type="EMBL" id="BKCF01000001">
    <property type="protein sequence ID" value="GEQ85807.1"/>
    <property type="molecule type" value="Genomic_DNA"/>
</dbReference>
<feature type="signal peptide" evidence="1">
    <location>
        <begin position="1"/>
        <end position="23"/>
    </location>
</feature>
<gene>
    <name evidence="2" type="ORF">ULMS_13150</name>
</gene>
<protein>
    <submittedName>
        <fullName evidence="2">Uncharacterized protein</fullName>
    </submittedName>
</protein>
<feature type="chain" id="PRO_5023917688" evidence="1">
    <location>
        <begin position="24"/>
        <end position="124"/>
    </location>
</feature>
<evidence type="ECO:0000313" key="3">
    <source>
        <dbReference type="Proteomes" id="UP000326994"/>
    </source>
</evidence>
<dbReference type="RefSeq" id="WP_151893704.1">
    <property type="nucleotide sequence ID" value="NZ_BKCF01000001.1"/>
</dbReference>
<keyword evidence="1" id="KW-0732">Signal</keyword>
<dbReference type="Proteomes" id="UP000326994">
    <property type="component" value="Unassembled WGS sequence"/>
</dbReference>
<evidence type="ECO:0000256" key="1">
    <source>
        <dbReference type="SAM" id="SignalP"/>
    </source>
</evidence>
<reference evidence="2 3" key="1">
    <citation type="submission" date="2019-08" db="EMBL/GenBank/DDBJ databases">
        <title>Ulvibacter marinistellae sp. nov., isolated from a starfish, Patiria pectinifera.</title>
        <authorList>
            <person name="Kawano K."/>
            <person name="Ushijima N."/>
            <person name="Kihara M."/>
            <person name="Itoh H."/>
        </authorList>
    </citation>
    <scope>NUCLEOTIDE SEQUENCE [LARGE SCALE GENOMIC DNA]</scope>
    <source>
        <strain evidence="2 3">KK4</strain>
    </source>
</reference>
<comment type="caution">
    <text evidence="2">The sequence shown here is derived from an EMBL/GenBank/DDBJ whole genome shotgun (WGS) entry which is preliminary data.</text>
</comment>
<dbReference type="AlphaFoldDB" id="A0A5J4FTI5"/>
<name>A0A5J4FTI5_9FLAO</name>
<evidence type="ECO:0000313" key="2">
    <source>
        <dbReference type="EMBL" id="GEQ85807.1"/>
    </source>
</evidence>
<organism evidence="2 3">
    <name type="scientific">Patiriisocius marinistellae</name>
    <dbReference type="NCBI Taxonomy" id="2494560"/>
    <lineage>
        <taxon>Bacteria</taxon>
        <taxon>Pseudomonadati</taxon>
        <taxon>Bacteroidota</taxon>
        <taxon>Flavobacteriia</taxon>
        <taxon>Flavobacteriales</taxon>
        <taxon>Flavobacteriaceae</taxon>
        <taxon>Patiriisocius</taxon>
    </lineage>
</organism>
<proteinExistence type="predicted"/>